<dbReference type="AlphaFoldDB" id="A0A9D1HN31"/>
<evidence type="ECO:0000256" key="1">
    <source>
        <dbReference type="ARBA" id="ARBA00010838"/>
    </source>
</evidence>
<evidence type="ECO:0000256" key="2">
    <source>
        <dbReference type="ARBA" id="ARBA00022801"/>
    </source>
</evidence>
<dbReference type="GO" id="GO:0008422">
    <property type="term" value="F:beta-glucosidase activity"/>
    <property type="evidence" value="ECO:0007669"/>
    <property type="project" value="TreeGrafter"/>
</dbReference>
<dbReference type="PROSITE" id="PS00653">
    <property type="entry name" value="GLYCOSYL_HYDROL_F1_2"/>
    <property type="match status" value="1"/>
</dbReference>
<dbReference type="InterPro" id="IPR001360">
    <property type="entry name" value="Glyco_hydro_1"/>
</dbReference>
<organism evidence="5 6">
    <name type="scientific">Candidatus Fimiplasma intestinipullorum</name>
    <dbReference type="NCBI Taxonomy" id="2840825"/>
    <lineage>
        <taxon>Bacteria</taxon>
        <taxon>Bacillati</taxon>
        <taxon>Bacillota</taxon>
        <taxon>Clostridia</taxon>
        <taxon>Eubacteriales</taxon>
        <taxon>Candidatus Fimiplasma</taxon>
    </lineage>
</organism>
<gene>
    <name evidence="5" type="ORF">IAD15_06480</name>
</gene>
<reference evidence="5" key="2">
    <citation type="journal article" date="2021" name="PeerJ">
        <title>Extensive microbial diversity within the chicken gut microbiome revealed by metagenomics and culture.</title>
        <authorList>
            <person name="Gilroy R."/>
            <person name="Ravi A."/>
            <person name="Getino M."/>
            <person name="Pursley I."/>
            <person name="Horton D.L."/>
            <person name="Alikhan N.F."/>
            <person name="Baker D."/>
            <person name="Gharbi K."/>
            <person name="Hall N."/>
            <person name="Watson M."/>
            <person name="Adriaenssens E.M."/>
            <person name="Foster-Nyarko E."/>
            <person name="Jarju S."/>
            <person name="Secka A."/>
            <person name="Antonio M."/>
            <person name="Oren A."/>
            <person name="Chaudhuri R.R."/>
            <person name="La Ragione R."/>
            <person name="Hildebrand F."/>
            <person name="Pallen M.J."/>
        </authorList>
    </citation>
    <scope>NUCLEOTIDE SEQUENCE</scope>
    <source>
        <strain evidence="5">CHK195-11698</strain>
    </source>
</reference>
<dbReference type="Gene3D" id="3.20.20.80">
    <property type="entry name" value="Glycosidases"/>
    <property type="match status" value="1"/>
</dbReference>
<protein>
    <submittedName>
        <fullName evidence="5">Glycoside hydrolase family 1 protein</fullName>
    </submittedName>
</protein>
<dbReference type="PANTHER" id="PTHR10353:SF122">
    <property type="entry name" value="6-PHOSPHO-BETA-GLUCOSIDASE ASCB-RELATED"/>
    <property type="match status" value="1"/>
</dbReference>
<accession>A0A9D1HN31</accession>
<comment type="caution">
    <text evidence="5">The sequence shown here is derived from an EMBL/GenBank/DDBJ whole genome shotgun (WGS) entry which is preliminary data.</text>
</comment>
<keyword evidence="3" id="KW-0326">Glycosidase</keyword>
<evidence type="ECO:0000313" key="6">
    <source>
        <dbReference type="Proteomes" id="UP000824175"/>
    </source>
</evidence>
<evidence type="ECO:0000256" key="4">
    <source>
        <dbReference type="RuleBase" id="RU003690"/>
    </source>
</evidence>
<dbReference type="PANTHER" id="PTHR10353">
    <property type="entry name" value="GLYCOSYL HYDROLASE"/>
    <property type="match status" value="1"/>
</dbReference>
<dbReference type="SUPFAM" id="SSF51445">
    <property type="entry name" value="(Trans)glycosidases"/>
    <property type="match status" value="1"/>
</dbReference>
<evidence type="ECO:0000256" key="3">
    <source>
        <dbReference type="ARBA" id="ARBA00023295"/>
    </source>
</evidence>
<dbReference type="InterPro" id="IPR033132">
    <property type="entry name" value="GH_1_N_CS"/>
</dbReference>
<dbReference type="FunFam" id="3.20.20.80:FF:000004">
    <property type="entry name" value="Beta-glucosidase 6-phospho-beta-glucosidase"/>
    <property type="match status" value="1"/>
</dbReference>
<dbReference type="InterPro" id="IPR017853">
    <property type="entry name" value="GH"/>
</dbReference>
<dbReference type="PRINTS" id="PR00131">
    <property type="entry name" value="GLHYDRLASE1"/>
</dbReference>
<dbReference type="Proteomes" id="UP000824175">
    <property type="component" value="Unassembled WGS sequence"/>
</dbReference>
<dbReference type="Pfam" id="PF00232">
    <property type="entry name" value="Glyco_hydro_1"/>
    <property type="match status" value="1"/>
</dbReference>
<reference evidence="5" key="1">
    <citation type="submission" date="2020-10" db="EMBL/GenBank/DDBJ databases">
        <authorList>
            <person name="Gilroy R."/>
        </authorList>
    </citation>
    <scope>NUCLEOTIDE SEQUENCE</scope>
    <source>
        <strain evidence="5">CHK195-11698</strain>
    </source>
</reference>
<sequence>MEHIKLKPFPKDFLWGASTSAYQVEGAYNEDGKGLSVMDVTPVPEGTTDFKVTSDHYHHYKEDVALLAEMGFKEYRFSIAWTRIIPDGDGEINPKGIEFYNNLINELVKNNITPVVTLYHFDLPQALQDKYGGWSSRQCIKDYERYVRVCFENFGDRVHYWLTINEQNMMVIYQSGGMNLHEKYQANHHMLLAQARAMIACHEMLPDAKIAPAPNITVVYPASSSPEDYLASMDYDQLRNRMYLDVAVFGKYPEAFMEYLNQRGVDLDIEAGDFETLAAAKPDFIAFNYYGGTTVKYISIEDGEKAMAEAKAKGGAAEFMVGLMTEPGLAQGCANPLQKRTSYGMGIDPTGLRATLRQLWERYHLPLLITENGCGVPDTLEEGDKVHDDYRIDYLRAHIRACQEAITDGVDLMGYSPWSAIDLVSTHQGITKRYGFVYINRDEFDLKDMRRIRKDSFYWYKKVIASNGEDLD</sequence>
<dbReference type="EMBL" id="DVMJ01000055">
    <property type="protein sequence ID" value="HIU13700.1"/>
    <property type="molecule type" value="Genomic_DNA"/>
</dbReference>
<evidence type="ECO:0000313" key="5">
    <source>
        <dbReference type="EMBL" id="HIU13700.1"/>
    </source>
</evidence>
<dbReference type="GO" id="GO:0005829">
    <property type="term" value="C:cytosol"/>
    <property type="evidence" value="ECO:0007669"/>
    <property type="project" value="TreeGrafter"/>
</dbReference>
<name>A0A9D1HN31_9FIRM</name>
<proteinExistence type="inferred from homology"/>
<keyword evidence="2 5" id="KW-0378">Hydrolase</keyword>
<dbReference type="GO" id="GO:0016052">
    <property type="term" value="P:carbohydrate catabolic process"/>
    <property type="evidence" value="ECO:0007669"/>
    <property type="project" value="TreeGrafter"/>
</dbReference>
<comment type="similarity">
    <text evidence="1 4">Belongs to the glycosyl hydrolase 1 family.</text>
</comment>